<dbReference type="EMBL" id="CP055153">
    <property type="protein sequence ID" value="QMU31701.1"/>
    <property type="molecule type" value="Genomic_DNA"/>
</dbReference>
<name>A0A7L7LFS2_9BACT</name>
<dbReference type="KEGG" id="add:HUW48_25780"/>
<reference evidence="2 3" key="2">
    <citation type="submission" date="2020-08" db="EMBL/GenBank/DDBJ databases">
        <title>Adhaeribacter dokdonensis sp. nov., isolated from the rhizosphere of Elymus tsukushiensis, a plant native to the Dokdo Islands, Republic of Korea.</title>
        <authorList>
            <person name="Ghim S.Y."/>
        </authorList>
    </citation>
    <scope>NUCLEOTIDE SEQUENCE [LARGE SCALE GENOMIC DNA]</scope>
    <source>
        <strain evidence="2 3">KUDC8001</strain>
    </source>
</reference>
<organism evidence="2 3">
    <name type="scientific">Adhaeribacter radiodurans</name>
    <dbReference type="NCBI Taxonomy" id="2745197"/>
    <lineage>
        <taxon>Bacteria</taxon>
        <taxon>Pseudomonadati</taxon>
        <taxon>Bacteroidota</taxon>
        <taxon>Cytophagia</taxon>
        <taxon>Cytophagales</taxon>
        <taxon>Hymenobacteraceae</taxon>
        <taxon>Adhaeribacter</taxon>
    </lineage>
</organism>
<dbReference type="InterPro" id="IPR025164">
    <property type="entry name" value="Toastrack_DUF4097"/>
</dbReference>
<proteinExistence type="predicted"/>
<evidence type="ECO:0000259" key="1">
    <source>
        <dbReference type="Pfam" id="PF13349"/>
    </source>
</evidence>
<dbReference type="AlphaFoldDB" id="A0A7L7LFS2"/>
<gene>
    <name evidence="2" type="ORF">HUW48_25780</name>
</gene>
<protein>
    <submittedName>
        <fullName evidence="2">DUF4097 family beta strand repeat protein</fullName>
    </submittedName>
</protein>
<feature type="domain" description="DUF4097" evidence="1">
    <location>
        <begin position="119"/>
        <end position="234"/>
    </location>
</feature>
<dbReference type="Proteomes" id="UP000514509">
    <property type="component" value="Chromosome"/>
</dbReference>
<reference evidence="2 3" key="1">
    <citation type="submission" date="2020-06" db="EMBL/GenBank/DDBJ databases">
        <authorList>
            <person name="Hwang Y.J."/>
        </authorList>
    </citation>
    <scope>NUCLEOTIDE SEQUENCE [LARGE SCALE GENOMIC DNA]</scope>
    <source>
        <strain evidence="2 3">KUDC8001</strain>
    </source>
</reference>
<evidence type="ECO:0000313" key="3">
    <source>
        <dbReference type="Proteomes" id="UP000514509"/>
    </source>
</evidence>
<keyword evidence="3" id="KW-1185">Reference proteome</keyword>
<evidence type="ECO:0000313" key="2">
    <source>
        <dbReference type="EMBL" id="QMU31701.1"/>
    </source>
</evidence>
<dbReference type="Pfam" id="PF13349">
    <property type="entry name" value="DUF4097"/>
    <property type="match status" value="1"/>
</dbReference>
<sequence length="241" mass="26272">MAPLTYKTKLSNRKDNQVQIQVYRSSVEVVGHNSDEVIIEAKDYEVPERAAGLHSLFSEVEDNTNLGLAVVKENNTLKIMQASRRGSEYTIKVPKNVAVIYHETSPHGGKFELSDTAGEIDLELQHASATLTNITGPVQANAIHGHLDIKFSELNQAKGSSIKSVHGPIDITLPSTTKADWELAANHGEIYTDFDISRPTDSKNGLAKIAGSNTIKGKTNNGGVEMNISAVHSDIFIRKQK</sequence>
<accession>A0A7L7LFS2</accession>